<proteinExistence type="predicted"/>
<feature type="compositionally biased region" description="Polar residues" evidence="2">
    <location>
        <begin position="824"/>
        <end position="835"/>
    </location>
</feature>
<feature type="compositionally biased region" description="Basic and acidic residues" evidence="2">
    <location>
        <begin position="1"/>
        <end position="15"/>
    </location>
</feature>
<dbReference type="PROSITE" id="PS51126">
    <property type="entry name" value="DILUTE"/>
    <property type="match status" value="1"/>
</dbReference>
<keyword evidence="1" id="KW-0175">Coiled coil</keyword>
<protein>
    <recommendedName>
        <fullName evidence="3">Dilute domain-containing protein</fullName>
    </recommendedName>
</protein>
<evidence type="ECO:0000256" key="2">
    <source>
        <dbReference type="SAM" id="MobiDB-lite"/>
    </source>
</evidence>
<feature type="region of interest" description="Disordered" evidence="2">
    <location>
        <begin position="1"/>
        <end position="30"/>
    </location>
</feature>
<evidence type="ECO:0000256" key="1">
    <source>
        <dbReference type="SAM" id="Coils"/>
    </source>
</evidence>
<feature type="compositionally biased region" description="Low complexity" evidence="2">
    <location>
        <begin position="130"/>
        <end position="151"/>
    </location>
</feature>
<dbReference type="GO" id="GO:0005643">
    <property type="term" value="C:nuclear pore"/>
    <property type="evidence" value="ECO:0007669"/>
    <property type="project" value="InterPro"/>
</dbReference>
<dbReference type="PANTHER" id="PTHR31344">
    <property type="entry name" value="NUCLEAR PORE COMPLEX PROTEIN NUP205"/>
    <property type="match status" value="1"/>
</dbReference>
<feature type="region of interest" description="Disordered" evidence="2">
    <location>
        <begin position="194"/>
        <end position="219"/>
    </location>
</feature>
<dbReference type="InterPro" id="IPR021827">
    <property type="entry name" value="Nup186/Nup192/Nup205"/>
</dbReference>
<accession>A0AAN7QG15</accession>
<dbReference type="EMBL" id="JAXIOK010000007">
    <property type="protein sequence ID" value="KAK4766772.1"/>
    <property type="molecule type" value="Genomic_DNA"/>
</dbReference>
<organism evidence="4 5">
    <name type="scientific">Trapa incisa</name>
    <dbReference type="NCBI Taxonomy" id="236973"/>
    <lineage>
        <taxon>Eukaryota</taxon>
        <taxon>Viridiplantae</taxon>
        <taxon>Streptophyta</taxon>
        <taxon>Embryophyta</taxon>
        <taxon>Tracheophyta</taxon>
        <taxon>Spermatophyta</taxon>
        <taxon>Magnoliopsida</taxon>
        <taxon>eudicotyledons</taxon>
        <taxon>Gunneridae</taxon>
        <taxon>Pentapetalae</taxon>
        <taxon>rosids</taxon>
        <taxon>malvids</taxon>
        <taxon>Myrtales</taxon>
        <taxon>Lythraceae</taxon>
        <taxon>Trapa</taxon>
    </lineage>
</organism>
<dbReference type="PANTHER" id="PTHR31344:SF11">
    <property type="entry name" value="NUCLEOLAR PROTEIN GAR2-LIKE PROTEIN"/>
    <property type="match status" value="1"/>
</dbReference>
<gene>
    <name evidence="4" type="ORF">SAY87_008414</name>
</gene>
<sequence length="852" mass="94593">MNPTHLHREGMHEWNDVSNGSSEQAPRNLQWRLPPCRLTRKKSISTFKSSVFPRSLPTITFIYCRERETINLHTVRESRGAKGFFSGKGNHNMDSDRRRTLTSNQKKRPGRANEKIFKHHENGSKGSKGKGPTSKGSVIKSDMSTSVSDASSGKEIPEVYDHMVIHYVDDVNRSESECTHGNGKTCITASKHQDGETLDDNSVQLDKSSQGKLDGDTAMDPVSSQVAEEIASSEGGSIKLQLGIVENNNKVSEKYGEELSANSSASLLRSIEFPTKHSSGSSGGTEQKPAEDYREVGVLDDASNGTQNVGSKDERFDIVENGIHKTQADLEYKIHEMEMRVEKLEEELREVAALEISLYSVVPEHGSSAHKVHTPARRLFRLYMHAYKHWTQNRRDTIARNTISGLILIARSCSNDVSRLTYWLSNTAVLREIISQAFGSSHNASPFTRFAEPIRSTESSEGNSTQKWKGCFNHKPRNGFLQVMDDWREAGTFIAALENVESWIFSRVVELIWWQALMMHAQTPGGKSSSSKATGRLLGPDLGDQQQGSFSVDLWRIAFQDAFHRLCPVRAGGHDCGCLPVVARMVMKQCVSRLDVAIFNAILRESVHETPTDPVSDPIVDPLVLPIPAGYLSFGSGVQLKNSVGYWSRWIADAFGVDTYDAVNHETHGQDEPRQFMLLNELSDLLMLPKDMLMERSLRKEVCPSISLTLVKRILCNFTPDEFCPDAVPGAVLEALNSESIEERQLSGETTTRSFPYAAAPVLYSPPSSGDVAEKVGEAGERSHMWRSVSMVQKKGHTSDEELEDLDSPLNSLTDRLQSPPISPSNGGQNGSHTADSAMNVRYKLLLEVWSI</sequence>
<dbReference type="Proteomes" id="UP001345219">
    <property type="component" value="Chromosome 7"/>
</dbReference>
<evidence type="ECO:0000259" key="3">
    <source>
        <dbReference type="PROSITE" id="PS51126"/>
    </source>
</evidence>
<comment type="caution">
    <text evidence="4">The sequence shown here is derived from an EMBL/GenBank/DDBJ whole genome shotgun (WGS) entry which is preliminary data.</text>
</comment>
<feature type="domain" description="Dilute" evidence="3">
    <location>
        <begin position="396"/>
        <end position="743"/>
    </location>
</feature>
<keyword evidence="5" id="KW-1185">Reference proteome</keyword>
<evidence type="ECO:0000313" key="4">
    <source>
        <dbReference type="EMBL" id="KAK4766772.1"/>
    </source>
</evidence>
<dbReference type="AlphaFoldDB" id="A0AAN7QG15"/>
<dbReference type="InterPro" id="IPR002710">
    <property type="entry name" value="Dilute_dom"/>
</dbReference>
<feature type="region of interest" description="Disordered" evidence="2">
    <location>
        <begin position="811"/>
        <end position="835"/>
    </location>
</feature>
<feature type="compositionally biased region" description="Polar residues" evidence="2">
    <location>
        <begin position="200"/>
        <end position="211"/>
    </location>
</feature>
<feature type="region of interest" description="Disordered" evidence="2">
    <location>
        <begin position="81"/>
        <end position="152"/>
    </location>
</feature>
<feature type="compositionally biased region" description="Basic and acidic residues" evidence="2">
    <location>
        <begin position="111"/>
        <end position="123"/>
    </location>
</feature>
<feature type="coiled-coil region" evidence="1">
    <location>
        <begin position="327"/>
        <end position="354"/>
    </location>
</feature>
<feature type="compositionally biased region" description="Polar residues" evidence="2">
    <location>
        <begin position="16"/>
        <end position="27"/>
    </location>
</feature>
<name>A0AAN7QG15_9MYRT</name>
<reference evidence="4 5" key="1">
    <citation type="journal article" date="2023" name="Hortic Res">
        <title>Pangenome of water caltrop reveals structural variations and asymmetric subgenome divergence after allopolyploidization.</title>
        <authorList>
            <person name="Zhang X."/>
            <person name="Chen Y."/>
            <person name="Wang L."/>
            <person name="Yuan Y."/>
            <person name="Fang M."/>
            <person name="Shi L."/>
            <person name="Lu R."/>
            <person name="Comes H.P."/>
            <person name="Ma Y."/>
            <person name="Chen Y."/>
            <person name="Huang G."/>
            <person name="Zhou Y."/>
            <person name="Zheng Z."/>
            <person name="Qiu Y."/>
        </authorList>
    </citation>
    <scope>NUCLEOTIDE SEQUENCE [LARGE SCALE GENOMIC DNA]</scope>
    <source>
        <tissue evidence="4">Roots</tissue>
    </source>
</reference>
<evidence type="ECO:0000313" key="5">
    <source>
        <dbReference type="Proteomes" id="UP001345219"/>
    </source>
</evidence>